<keyword evidence="2" id="KW-1185">Reference proteome</keyword>
<dbReference type="AlphaFoldDB" id="A0A0F6VZ97"/>
<dbReference type="RefSeq" id="WP_053230713.1">
    <property type="nucleotide sequence ID" value="NZ_CP011125.1"/>
</dbReference>
<proteinExistence type="predicted"/>
<dbReference type="EMBL" id="CP011125">
    <property type="protein sequence ID" value="AKF03258.1"/>
    <property type="molecule type" value="Genomic_DNA"/>
</dbReference>
<accession>A0A0F6VZ97</accession>
<evidence type="ECO:0000313" key="1">
    <source>
        <dbReference type="EMBL" id="AKF03258.1"/>
    </source>
</evidence>
<protein>
    <submittedName>
        <fullName evidence="1">Uncharacterized protein</fullName>
    </submittedName>
</protein>
<evidence type="ECO:0000313" key="2">
    <source>
        <dbReference type="Proteomes" id="UP000034883"/>
    </source>
</evidence>
<dbReference type="STRING" id="927083.DB32_000407"/>
<dbReference type="Proteomes" id="UP000034883">
    <property type="component" value="Chromosome"/>
</dbReference>
<dbReference type="KEGG" id="samy:DB32_000407"/>
<sequence length="695" mass="76486">MSAGRIPLWSPDGQPLHADALLGRPSDGKFCEPTETYSDAFVWGPTQELIVFFNEETRLIEGVMAYQSYLGSMRGSVRIGDTTEEIVVRPRERVTIGGVELDEYSSRAEAASRPRSWLNRQNVTRIYGMVRQTFFGDDPLPAGYDCIAEQRCDVIYTATDETVPQDTFVDLSDSGVQLRFTPDGHLIFVYLQPVRKADFELFGELSFGERGSSVVAPRFASESVDGCDVDLAGSMTWAQFREGCVTAERTLQRANYDVAGQRDSVSVQFDGMTLDFLRPSENGVFEDGERPADSDRLHSLSFTRSLPAVVPQFVPRTLGDDYLVRLRAHLAASLSDDASESHPFANFVIPPEPTLANDPQRIGELLFTPMGGAPTSWVPTVLARVRAAYAALSDEERAQVDPDALTDTALIEPFVATVMSSFSFGQTDAPTSFRGFRTTDDERWVIAFGSFVQGDEPYRLVVQYSLNFGAVTAITIEHGGSGVDEVFGSVNQAVWPAVGGVAPTYYDVRIAVEQLAQVNPFALGGGGIEVGSPDRTLDTLEIALVLGEGAEGRIPLVVPGTSIEDRAGFLRQLRGERWEFVPAHEVFLLGKETLQVFHVLADGTIGRVEQRVFKGRPTLCTDPTRRAPLRIAFGDDVRRSVERWRRIVGDDTYQSCELVFNYSDDGSVLNSVASLTNRIQFTTIAGRATTVALWR</sequence>
<name>A0A0F6VZ97_9BACT</name>
<organism evidence="1 2">
    <name type="scientific">Sandaracinus amylolyticus</name>
    <dbReference type="NCBI Taxonomy" id="927083"/>
    <lineage>
        <taxon>Bacteria</taxon>
        <taxon>Pseudomonadati</taxon>
        <taxon>Myxococcota</taxon>
        <taxon>Polyangia</taxon>
        <taxon>Polyangiales</taxon>
        <taxon>Sandaracinaceae</taxon>
        <taxon>Sandaracinus</taxon>
    </lineage>
</organism>
<gene>
    <name evidence="1" type="ORF">DB32_000407</name>
</gene>
<reference evidence="1 2" key="1">
    <citation type="submission" date="2015-03" db="EMBL/GenBank/DDBJ databases">
        <title>Genome assembly of Sandaracinus amylolyticus DSM 53668.</title>
        <authorList>
            <person name="Sharma G."/>
            <person name="Subramanian S."/>
        </authorList>
    </citation>
    <scope>NUCLEOTIDE SEQUENCE [LARGE SCALE GENOMIC DNA]</scope>
    <source>
        <strain evidence="1 2">DSM 53668</strain>
    </source>
</reference>